<protein>
    <recommendedName>
        <fullName evidence="2">Zn(2)-C6 fungal-type domain-containing protein</fullName>
    </recommendedName>
</protein>
<reference evidence="3 4" key="1">
    <citation type="submission" date="2019-06" db="EMBL/GenBank/DDBJ databases">
        <title>Genome Sequence of the Brown Rot Fungal Pathogen Monilinia fructicola.</title>
        <authorList>
            <person name="De Miccolis Angelini R.M."/>
            <person name="Landi L."/>
            <person name="Abate D."/>
            <person name="Pollastro S."/>
            <person name="Romanazzi G."/>
            <person name="Faretra F."/>
        </authorList>
    </citation>
    <scope>NUCLEOTIDE SEQUENCE [LARGE SCALE GENOMIC DNA]</scope>
    <source>
        <strain evidence="3 4">Mfrc123</strain>
    </source>
</reference>
<name>A0A5M9J7C4_MONFR</name>
<keyword evidence="4" id="KW-1185">Reference proteome</keyword>
<dbReference type="GO" id="GO:0000981">
    <property type="term" value="F:DNA-binding transcription factor activity, RNA polymerase II-specific"/>
    <property type="evidence" value="ECO:0007669"/>
    <property type="project" value="InterPro"/>
</dbReference>
<dbReference type="CDD" id="cd00067">
    <property type="entry name" value="GAL4"/>
    <property type="match status" value="1"/>
</dbReference>
<sequence>MVGVSTSKRCDNCRKRKKKCGEERPSCAECIRSDWDCPGYAPRWKFMDETPRLAKLYSQTKYIYDENSTSVDVFSPAETSFNSTRFGSELFTLEKFADAPLKIFRFHDNNPLATTLVYCLGCKVKGDLVPLWLIGSFFQHIPSRLGHNSALDDAISCICSLYCDRSSNGYARSKAIYKNYIRALSSLRECLIHEHLRFQSETLCASLLLQMCELVINVDKGKWGDLARGTAQLIQARGVSRYTDPFDLGMLESQLSYIVVQSVKSEEDCFLNQPEWRELPATTSSWPSNTITPTEVKSLKLRGELCRHIFELPSILMEASSYDNKPSVSTFSLDLALTKKAHRMYSNMEIWLRHAVEPHILSTTSNITHNTIQYPDTIAGVVDCVANATLLNLDKLLCLLSHGNISAHPINTFASPATVENWYRRALAAFEFVQTESTFAAKPLGIGLNQFQSTIPKPLSTMNA</sequence>
<dbReference type="Proteomes" id="UP000322873">
    <property type="component" value="Unassembled WGS sequence"/>
</dbReference>
<dbReference type="OrthoDB" id="4314040at2759"/>
<dbReference type="AlphaFoldDB" id="A0A5M9J7C4"/>
<dbReference type="InterPro" id="IPR036864">
    <property type="entry name" value="Zn2-C6_fun-type_DNA-bd_sf"/>
</dbReference>
<dbReference type="InterPro" id="IPR001138">
    <property type="entry name" value="Zn2Cys6_DnaBD"/>
</dbReference>
<evidence type="ECO:0000313" key="3">
    <source>
        <dbReference type="EMBL" id="KAA8565488.1"/>
    </source>
</evidence>
<gene>
    <name evidence="3" type="ORF">EYC84_009347</name>
</gene>
<feature type="domain" description="Zn(2)-C6 fungal-type" evidence="2">
    <location>
        <begin position="9"/>
        <end position="37"/>
    </location>
</feature>
<comment type="caution">
    <text evidence="3">The sequence shown here is derived from an EMBL/GenBank/DDBJ whole genome shotgun (WGS) entry which is preliminary data.</text>
</comment>
<proteinExistence type="predicted"/>
<dbReference type="InterPro" id="IPR053178">
    <property type="entry name" value="Osmoadaptation_assoc"/>
</dbReference>
<dbReference type="VEuPathDB" id="FungiDB:MFRU_006g00690"/>
<dbReference type="PANTHER" id="PTHR38111:SF11">
    <property type="entry name" value="TRANSCRIPTION FACTOR DOMAIN-CONTAINING PROTEIN-RELATED"/>
    <property type="match status" value="1"/>
</dbReference>
<evidence type="ECO:0000313" key="4">
    <source>
        <dbReference type="Proteomes" id="UP000322873"/>
    </source>
</evidence>
<organism evidence="3 4">
    <name type="scientific">Monilinia fructicola</name>
    <name type="common">Brown rot fungus</name>
    <name type="synonym">Ciboria fructicola</name>
    <dbReference type="NCBI Taxonomy" id="38448"/>
    <lineage>
        <taxon>Eukaryota</taxon>
        <taxon>Fungi</taxon>
        <taxon>Dikarya</taxon>
        <taxon>Ascomycota</taxon>
        <taxon>Pezizomycotina</taxon>
        <taxon>Leotiomycetes</taxon>
        <taxon>Helotiales</taxon>
        <taxon>Sclerotiniaceae</taxon>
        <taxon>Monilinia</taxon>
    </lineage>
</organism>
<dbReference type="PANTHER" id="PTHR38111">
    <property type="entry name" value="ZN(2)-C6 FUNGAL-TYPE DOMAIN-CONTAINING PROTEIN-RELATED"/>
    <property type="match status" value="1"/>
</dbReference>
<dbReference type="EMBL" id="VICG01000013">
    <property type="protein sequence ID" value="KAA8565488.1"/>
    <property type="molecule type" value="Genomic_DNA"/>
</dbReference>
<dbReference type="PROSITE" id="PS50048">
    <property type="entry name" value="ZN2_CY6_FUNGAL_2"/>
    <property type="match status" value="1"/>
</dbReference>
<accession>A0A5M9J7C4</accession>
<dbReference type="SMART" id="SM00066">
    <property type="entry name" value="GAL4"/>
    <property type="match status" value="1"/>
</dbReference>
<dbReference type="GO" id="GO:0008270">
    <property type="term" value="F:zinc ion binding"/>
    <property type="evidence" value="ECO:0007669"/>
    <property type="project" value="InterPro"/>
</dbReference>
<evidence type="ECO:0000259" key="2">
    <source>
        <dbReference type="PROSITE" id="PS50048"/>
    </source>
</evidence>
<evidence type="ECO:0000256" key="1">
    <source>
        <dbReference type="ARBA" id="ARBA00023242"/>
    </source>
</evidence>
<keyword evidence="1" id="KW-0539">Nucleus</keyword>
<dbReference type="Pfam" id="PF00172">
    <property type="entry name" value="Zn_clus"/>
    <property type="match status" value="1"/>
</dbReference>
<dbReference type="Gene3D" id="4.10.240.10">
    <property type="entry name" value="Zn(2)-C6 fungal-type DNA-binding domain"/>
    <property type="match status" value="1"/>
</dbReference>
<dbReference type="SUPFAM" id="SSF57701">
    <property type="entry name" value="Zn2/Cys6 DNA-binding domain"/>
    <property type="match status" value="1"/>
</dbReference>